<dbReference type="PROSITE" id="PS50883">
    <property type="entry name" value="EAL"/>
    <property type="match status" value="1"/>
</dbReference>
<dbReference type="AlphaFoldDB" id="A0A154IDD3"/>
<proteinExistence type="predicted"/>
<dbReference type="EMBL" id="LVYU01000113">
    <property type="protein sequence ID" value="KZA98593.1"/>
    <property type="molecule type" value="Genomic_DNA"/>
</dbReference>
<comment type="caution">
    <text evidence="4">The sequence shown here is derived from an EMBL/GenBank/DDBJ whole genome shotgun (WGS) entry which is preliminary data.</text>
</comment>
<keyword evidence="1" id="KW-1133">Transmembrane helix</keyword>
<keyword evidence="1" id="KW-0812">Transmembrane</keyword>
<protein>
    <submittedName>
        <fullName evidence="4">Histidine kinase</fullName>
    </submittedName>
</protein>
<dbReference type="PROSITE" id="PS50887">
    <property type="entry name" value="GGDEF"/>
    <property type="match status" value="1"/>
</dbReference>
<organism evidence="4">
    <name type="scientific">Rhizobium leguminosarum</name>
    <dbReference type="NCBI Taxonomy" id="384"/>
    <lineage>
        <taxon>Bacteria</taxon>
        <taxon>Pseudomonadati</taxon>
        <taxon>Pseudomonadota</taxon>
        <taxon>Alphaproteobacteria</taxon>
        <taxon>Hyphomicrobiales</taxon>
        <taxon>Rhizobiaceae</taxon>
        <taxon>Rhizobium/Agrobacterium group</taxon>
        <taxon>Rhizobium</taxon>
    </lineage>
</organism>
<evidence type="ECO:0000259" key="3">
    <source>
        <dbReference type="PROSITE" id="PS50887"/>
    </source>
</evidence>
<evidence type="ECO:0000313" key="4">
    <source>
        <dbReference type="EMBL" id="KZA98593.1"/>
    </source>
</evidence>
<dbReference type="InterPro" id="IPR035919">
    <property type="entry name" value="EAL_sf"/>
</dbReference>
<reference evidence="4" key="1">
    <citation type="submission" date="2016-03" db="EMBL/GenBank/DDBJ databases">
        <title>Microsymbionts genomes from the relict species Vavilovia formosa.</title>
        <authorList>
            <person name="Chirak E."/>
            <person name="Kimeklis A."/>
            <person name="Kopat V."/>
            <person name="Andronov E."/>
        </authorList>
    </citation>
    <scope>NUCLEOTIDE SEQUENCE [LARGE SCALE GENOMIC DNA]</scope>
    <source>
        <strain evidence="4">Vaf12</strain>
    </source>
</reference>
<dbReference type="PANTHER" id="PTHR44757:SF2">
    <property type="entry name" value="BIOFILM ARCHITECTURE MAINTENANCE PROTEIN MBAA"/>
    <property type="match status" value="1"/>
</dbReference>
<dbReference type="InterPro" id="IPR000160">
    <property type="entry name" value="GGDEF_dom"/>
</dbReference>
<dbReference type="SMART" id="SM00052">
    <property type="entry name" value="EAL"/>
    <property type="match status" value="1"/>
</dbReference>
<dbReference type="CDD" id="cd01948">
    <property type="entry name" value="EAL"/>
    <property type="match status" value="1"/>
</dbReference>
<dbReference type="InterPro" id="IPR052155">
    <property type="entry name" value="Biofilm_reg_signaling"/>
</dbReference>
<accession>A0A154IDD3</accession>
<dbReference type="Gene3D" id="3.20.20.450">
    <property type="entry name" value="EAL domain"/>
    <property type="match status" value="1"/>
</dbReference>
<keyword evidence="4" id="KW-0808">Transferase</keyword>
<feature type="domain" description="GGDEF" evidence="3">
    <location>
        <begin position="284"/>
        <end position="416"/>
    </location>
</feature>
<dbReference type="NCBIfam" id="TIGR00254">
    <property type="entry name" value="GGDEF"/>
    <property type="match status" value="1"/>
</dbReference>
<dbReference type="FunFam" id="3.30.70.270:FF:000001">
    <property type="entry name" value="Diguanylate cyclase domain protein"/>
    <property type="match status" value="1"/>
</dbReference>
<evidence type="ECO:0000259" key="2">
    <source>
        <dbReference type="PROSITE" id="PS50883"/>
    </source>
</evidence>
<name>A0A154IDD3_RHILE</name>
<dbReference type="Pfam" id="PF00563">
    <property type="entry name" value="EAL"/>
    <property type="match status" value="1"/>
</dbReference>
<dbReference type="PANTHER" id="PTHR44757">
    <property type="entry name" value="DIGUANYLATE CYCLASE DGCP"/>
    <property type="match status" value="1"/>
</dbReference>
<dbReference type="InterPro" id="IPR029787">
    <property type="entry name" value="Nucleotide_cyclase"/>
</dbReference>
<evidence type="ECO:0000256" key="1">
    <source>
        <dbReference type="SAM" id="Phobius"/>
    </source>
</evidence>
<keyword evidence="4" id="KW-0418">Kinase</keyword>
<dbReference type="InterPro" id="IPR043128">
    <property type="entry name" value="Rev_trsase/Diguanyl_cyclase"/>
</dbReference>
<sequence>MEDEMTSVNKPHASVERYIRSIGRHSFVAVIVMTALIGATYQTVEIALDRHSLQQDVSYLIGRQFIRFQQLSNQTRAVMLASANPNMPEYVVTPMIEDVRKAIGDIRAMSGQLDELHGKIEQNLLEKLNPRDVTSGKMRLEFAGRLEDFLERADRVMSANLEDRRQRYSFWGPIDFAVSSDSLLMRQFGALMDNAHDRSEGSIDHARLISAVLLGLTASALILATAVLFMPLLKKLRNEHRQTRGFEAKLTQQAHTDALTGLSNRSFFNEALGRLFNSHERDGVGFSMLLIDLDRFKSINDSFGHPAGDAVLNHVAVALKRTFRSDDTVARLGGDEFGILLPDMTDGAVLETLAERAIAAIATEHHFEGRLLPVSASIGGAVVPNHAQDKLALMRVADQALYTAKGRRSASVIFDERSLAQHLEQNQLAGALALAADRDEFVVHYQQKVNLQTGEHLGFEALVRWLHPQFGILPPGRFLPLMGGSHLIRSMTRCVVNKVASDLKAWKSDGLRPGPVAINLPELLLVGQGGYDLIVAAITANELEWRDFAVEVTEDVFLNRGADQILETITRFRGLGMSVSLDDFGTGFASLVHLRDFPFDELKIDRSFVADLGNDVRSEQIVRAMIDLARNLGKRCVAEGIENETQRSFLLNAGCEIGQGYLFAKPEPASAAVERLTVFAPSARIASRRLKQIAG</sequence>
<feature type="transmembrane region" description="Helical" evidence="1">
    <location>
        <begin position="208"/>
        <end position="233"/>
    </location>
</feature>
<dbReference type="GO" id="GO:0016301">
    <property type="term" value="F:kinase activity"/>
    <property type="evidence" value="ECO:0007669"/>
    <property type="project" value="UniProtKB-KW"/>
</dbReference>
<dbReference type="SUPFAM" id="SSF55073">
    <property type="entry name" value="Nucleotide cyclase"/>
    <property type="match status" value="1"/>
</dbReference>
<dbReference type="InterPro" id="IPR001633">
    <property type="entry name" value="EAL_dom"/>
</dbReference>
<gene>
    <name evidence="4" type="ORF">A4A59_26625</name>
</gene>
<dbReference type="SMART" id="SM00267">
    <property type="entry name" value="GGDEF"/>
    <property type="match status" value="1"/>
</dbReference>
<dbReference type="Pfam" id="PF00990">
    <property type="entry name" value="GGDEF"/>
    <property type="match status" value="1"/>
</dbReference>
<dbReference type="SUPFAM" id="SSF141868">
    <property type="entry name" value="EAL domain-like"/>
    <property type="match status" value="1"/>
</dbReference>
<keyword evidence="1" id="KW-0472">Membrane</keyword>
<dbReference type="CDD" id="cd01949">
    <property type="entry name" value="GGDEF"/>
    <property type="match status" value="1"/>
</dbReference>
<dbReference type="RefSeq" id="WP_062943704.1">
    <property type="nucleotide sequence ID" value="NZ_CP171845.1"/>
</dbReference>
<dbReference type="Gene3D" id="3.30.70.270">
    <property type="match status" value="1"/>
</dbReference>
<feature type="domain" description="EAL" evidence="2">
    <location>
        <begin position="425"/>
        <end position="680"/>
    </location>
</feature>